<reference evidence="1" key="1">
    <citation type="submission" date="2013-12" db="EMBL/GenBank/DDBJ databases">
        <title>The Genome Sequence of Aphanomyces invadans NJM9701.</title>
        <authorList>
            <consortium name="The Broad Institute Genomics Platform"/>
            <person name="Russ C."/>
            <person name="Tyler B."/>
            <person name="van West P."/>
            <person name="Dieguez-Uribeondo J."/>
            <person name="Young S.K."/>
            <person name="Zeng Q."/>
            <person name="Gargeya S."/>
            <person name="Fitzgerald M."/>
            <person name="Abouelleil A."/>
            <person name="Alvarado L."/>
            <person name="Chapman S.B."/>
            <person name="Gainer-Dewar J."/>
            <person name="Goldberg J."/>
            <person name="Griggs A."/>
            <person name="Gujja S."/>
            <person name="Hansen M."/>
            <person name="Howarth C."/>
            <person name="Imamovic A."/>
            <person name="Ireland A."/>
            <person name="Larimer J."/>
            <person name="McCowan C."/>
            <person name="Murphy C."/>
            <person name="Pearson M."/>
            <person name="Poon T.W."/>
            <person name="Priest M."/>
            <person name="Roberts A."/>
            <person name="Saif S."/>
            <person name="Shea T."/>
            <person name="Sykes S."/>
            <person name="Wortman J."/>
            <person name="Nusbaum C."/>
            <person name="Birren B."/>
        </authorList>
    </citation>
    <scope>NUCLEOTIDE SEQUENCE [LARGE SCALE GENOMIC DNA]</scope>
    <source>
        <strain evidence="1">NJM9701</strain>
    </source>
</reference>
<protein>
    <submittedName>
        <fullName evidence="1">Uncharacterized protein</fullName>
    </submittedName>
</protein>
<organism evidence="1">
    <name type="scientific">Aphanomyces invadans</name>
    <dbReference type="NCBI Taxonomy" id="157072"/>
    <lineage>
        <taxon>Eukaryota</taxon>
        <taxon>Sar</taxon>
        <taxon>Stramenopiles</taxon>
        <taxon>Oomycota</taxon>
        <taxon>Saprolegniomycetes</taxon>
        <taxon>Saprolegniales</taxon>
        <taxon>Verrucalvaceae</taxon>
        <taxon>Aphanomyces</taxon>
    </lineage>
</organism>
<dbReference type="RefSeq" id="XP_008880181.1">
    <property type="nucleotide sequence ID" value="XM_008881959.1"/>
</dbReference>
<dbReference type="EMBL" id="KI914013">
    <property type="protein sequence ID" value="ETV91150.1"/>
    <property type="molecule type" value="Genomic_DNA"/>
</dbReference>
<proteinExistence type="predicted"/>
<sequence length="114" mass="12918">MGVRRWTLFKNEVIEKANGSVVVVNKMLLQTMIALLSEWRLPATQWPMVLPLFQGARNHRLSNRLGGHASATAFGGFDATPPLSGIVHPTTKEVRDVDWFDKSRIKHVQDLRTR</sequence>
<gene>
    <name evidence="1" type="ORF">H310_14161</name>
</gene>
<evidence type="ECO:0000313" key="1">
    <source>
        <dbReference type="EMBL" id="ETV91150.1"/>
    </source>
</evidence>
<dbReference type="AlphaFoldDB" id="A0A024TAH3"/>
<name>A0A024TAH3_9STRA</name>
<dbReference type="VEuPathDB" id="FungiDB:H310_14161"/>
<dbReference type="GeneID" id="20091211"/>
<accession>A0A024TAH3</accession>